<evidence type="ECO:0000256" key="7">
    <source>
        <dbReference type="ARBA" id="ARBA00023170"/>
    </source>
</evidence>
<proteinExistence type="inferred from homology"/>
<protein>
    <recommendedName>
        <fullName evidence="9">Odorant receptor</fullName>
    </recommendedName>
</protein>
<dbReference type="Proteomes" id="UP001461498">
    <property type="component" value="Unassembled WGS sequence"/>
</dbReference>
<name>A0AAW1DKI4_9HEMI</name>
<evidence type="ECO:0000256" key="9">
    <source>
        <dbReference type="RuleBase" id="RU351113"/>
    </source>
</evidence>
<dbReference type="EMBL" id="JAPXFL010000002">
    <property type="protein sequence ID" value="KAK9510842.1"/>
    <property type="molecule type" value="Genomic_DNA"/>
</dbReference>
<comment type="caution">
    <text evidence="9">Lacks conserved residue(s) required for the propagation of feature annotation.</text>
</comment>
<evidence type="ECO:0000256" key="2">
    <source>
        <dbReference type="ARBA" id="ARBA00022606"/>
    </source>
</evidence>
<keyword evidence="6 9" id="KW-0472">Membrane</keyword>
<evidence type="ECO:0000313" key="10">
    <source>
        <dbReference type="EMBL" id="KAK9510842.1"/>
    </source>
</evidence>
<keyword evidence="5 9" id="KW-1133">Transmembrane helix</keyword>
<dbReference type="Pfam" id="PF02949">
    <property type="entry name" value="7tm_6"/>
    <property type="match status" value="1"/>
</dbReference>
<keyword evidence="7 9" id="KW-0675">Receptor</keyword>
<dbReference type="GO" id="GO:0007165">
    <property type="term" value="P:signal transduction"/>
    <property type="evidence" value="ECO:0007669"/>
    <property type="project" value="UniProtKB-KW"/>
</dbReference>
<evidence type="ECO:0000256" key="6">
    <source>
        <dbReference type="ARBA" id="ARBA00023136"/>
    </source>
</evidence>
<feature type="transmembrane region" description="Helical" evidence="9">
    <location>
        <begin position="274"/>
        <end position="293"/>
    </location>
</feature>
<keyword evidence="2 9" id="KW-0716">Sensory transduction</keyword>
<accession>A0AAW1DKI4</accession>
<dbReference type="InterPro" id="IPR004117">
    <property type="entry name" value="7tm6_olfct_rcpt"/>
</dbReference>
<keyword evidence="3 9" id="KW-0812">Transmembrane</keyword>
<feature type="transmembrane region" description="Helical" evidence="9">
    <location>
        <begin position="240"/>
        <end position="262"/>
    </location>
</feature>
<keyword evidence="11" id="KW-1185">Reference proteome</keyword>
<keyword evidence="4 9" id="KW-0552">Olfaction</keyword>
<comment type="caution">
    <text evidence="10">The sequence shown here is derived from an EMBL/GenBank/DDBJ whole genome shotgun (WGS) entry which is preliminary data.</text>
</comment>
<dbReference type="PANTHER" id="PTHR21137">
    <property type="entry name" value="ODORANT RECEPTOR"/>
    <property type="match status" value="1"/>
</dbReference>
<keyword evidence="8 9" id="KW-0807">Transducer</keyword>
<evidence type="ECO:0000256" key="3">
    <source>
        <dbReference type="ARBA" id="ARBA00022692"/>
    </source>
</evidence>
<dbReference type="GO" id="GO:0005549">
    <property type="term" value="F:odorant binding"/>
    <property type="evidence" value="ECO:0007669"/>
    <property type="project" value="InterPro"/>
</dbReference>
<gene>
    <name evidence="10" type="ORF">O3M35_005541</name>
</gene>
<dbReference type="AlphaFoldDB" id="A0AAW1DKI4"/>
<sequence length="368" mass="41578">MIVGTIHVLFLGYTAYLSLGDLGQLSETLHFIVFLSTTVLEVLNGLMHRKHIEHIMRNLGNGVYDYGDTLDNDSVNEIEKVTKEARMQKKFYSKVLVFAGTALTFRPLVTKFIVNEDKIKANQTDVFEGINKHLPAICWYPFDSRTTSLHILCFIFQEILVLQSIVTVIATDAAYLCLCEEMVIQLKIIGITVRNATKRAKKVMAITGEKYMKKSLSICLSHSVEHHITTLRLIETFGDYYFYLLLLLISGAAFLLCLSGILFTADQVSTTTKVTFFFFLLAEFPHAFIFCWYGEQIKGRSSLIGDELYDSDWINYSSEMKLYMLMILNKSVKPSGVSAGGFTDVSMVTFANVLSSAYSYFNLLNAVQ</sequence>
<dbReference type="GO" id="GO:0004984">
    <property type="term" value="F:olfactory receptor activity"/>
    <property type="evidence" value="ECO:0007669"/>
    <property type="project" value="InterPro"/>
</dbReference>
<reference evidence="10 11" key="1">
    <citation type="submission" date="2022-12" db="EMBL/GenBank/DDBJ databases">
        <title>Chromosome-level genome assembly of true bugs.</title>
        <authorList>
            <person name="Ma L."/>
            <person name="Li H."/>
        </authorList>
    </citation>
    <scope>NUCLEOTIDE SEQUENCE [LARGE SCALE GENOMIC DNA]</scope>
    <source>
        <strain evidence="10">Lab_2022b</strain>
    </source>
</reference>
<dbReference type="PANTHER" id="PTHR21137:SF42">
    <property type="entry name" value="ODORANT RECEPTOR 83A"/>
    <property type="match status" value="1"/>
</dbReference>
<evidence type="ECO:0000256" key="8">
    <source>
        <dbReference type="ARBA" id="ARBA00023224"/>
    </source>
</evidence>
<evidence type="ECO:0000256" key="4">
    <source>
        <dbReference type="ARBA" id="ARBA00022725"/>
    </source>
</evidence>
<comment type="similarity">
    <text evidence="9">Belongs to the insect chemoreceptor superfamily. Heteromeric odorant receptor channel (TC 1.A.69) family.</text>
</comment>
<evidence type="ECO:0000256" key="5">
    <source>
        <dbReference type="ARBA" id="ARBA00022989"/>
    </source>
</evidence>
<comment type="subcellular location">
    <subcellularLocation>
        <location evidence="9">Cell membrane</location>
        <topology evidence="9">Multi-pass membrane protein</topology>
    </subcellularLocation>
    <subcellularLocation>
        <location evidence="1">Membrane</location>
        <topology evidence="1">Multi-pass membrane protein</topology>
    </subcellularLocation>
</comment>
<evidence type="ECO:0000256" key="1">
    <source>
        <dbReference type="ARBA" id="ARBA00004141"/>
    </source>
</evidence>
<dbReference type="GO" id="GO:0005886">
    <property type="term" value="C:plasma membrane"/>
    <property type="evidence" value="ECO:0007669"/>
    <property type="project" value="UniProtKB-SubCell"/>
</dbReference>
<evidence type="ECO:0000313" key="11">
    <source>
        <dbReference type="Proteomes" id="UP001461498"/>
    </source>
</evidence>
<organism evidence="10 11">
    <name type="scientific">Rhynocoris fuscipes</name>
    <dbReference type="NCBI Taxonomy" id="488301"/>
    <lineage>
        <taxon>Eukaryota</taxon>
        <taxon>Metazoa</taxon>
        <taxon>Ecdysozoa</taxon>
        <taxon>Arthropoda</taxon>
        <taxon>Hexapoda</taxon>
        <taxon>Insecta</taxon>
        <taxon>Pterygota</taxon>
        <taxon>Neoptera</taxon>
        <taxon>Paraneoptera</taxon>
        <taxon>Hemiptera</taxon>
        <taxon>Heteroptera</taxon>
        <taxon>Panheteroptera</taxon>
        <taxon>Cimicomorpha</taxon>
        <taxon>Reduviidae</taxon>
        <taxon>Harpactorinae</taxon>
        <taxon>Harpactorini</taxon>
        <taxon>Rhynocoris</taxon>
    </lineage>
</organism>
<feature type="transmembrane region" description="Helical" evidence="9">
    <location>
        <begin position="28"/>
        <end position="47"/>
    </location>
</feature>